<evidence type="ECO:0000313" key="8">
    <source>
        <dbReference type="Proteomes" id="UP000037175"/>
    </source>
</evidence>
<reference evidence="8" key="1">
    <citation type="submission" date="2015-07" db="EMBL/GenBank/DDBJ databases">
        <title>Complete Genome of Thermincola ferriacetica strain Z-0001T.</title>
        <authorList>
            <person name="Lusk B."/>
            <person name="Badalamenti J.P."/>
            <person name="Parameswaran P."/>
            <person name="Bond D.R."/>
            <person name="Torres C.I."/>
        </authorList>
    </citation>
    <scope>NUCLEOTIDE SEQUENCE [LARGE SCALE GENOMIC DNA]</scope>
    <source>
        <strain evidence="8">Z-0001</strain>
    </source>
</reference>
<keyword evidence="8" id="KW-1185">Reference proteome</keyword>
<organism evidence="7 8">
    <name type="scientific">Thermincola ferriacetica</name>
    <dbReference type="NCBI Taxonomy" id="281456"/>
    <lineage>
        <taxon>Bacteria</taxon>
        <taxon>Bacillati</taxon>
        <taxon>Bacillota</taxon>
        <taxon>Clostridia</taxon>
        <taxon>Eubacteriales</taxon>
        <taxon>Thermincolaceae</taxon>
        <taxon>Thermincola</taxon>
    </lineage>
</organism>
<keyword evidence="2" id="KW-0169">Cobalamin biosynthesis</keyword>
<feature type="domain" description="Tetrapyrrole methylase" evidence="6">
    <location>
        <begin position="1"/>
        <end position="189"/>
    </location>
</feature>
<dbReference type="InterPro" id="IPR012818">
    <property type="entry name" value="CbiE"/>
</dbReference>
<dbReference type="EMBL" id="LGTE01000002">
    <property type="protein sequence ID" value="KNZ70916.1"/>
    <property type="molecule type" value="Genomic_DNA"/>
</dbReference>
<keyword evidence="5" id="KW-0949">S-adenosyl-L-methionine</keyword>
<evidence type="ECO:0000256" key="3">
    <source>
        <dbReference type="ARBA" id="ARBA00022603"/>
    </source>
</evidence>
<dbReference type="Gene3D" id="3.40.1010.10">
    <property type="entry name" value="Cobalt-precorrin-4 Transmethylase, Domain 1"/>
    <property type="match status" value="1"/>
</dbReference>
<evidence type="ECO:0000259" key="6">
    <source>
        <dbReference type="Pfam" id="PF00590"/>
    </source>
</evidence>
<evidence type="ECO:0000256" key="2">
    <source>
        <dbReference type="ARBA" id="ARBA00022573"/>
    </source>
</evidence>
<dbReference type="PANTHER" id="PTHR43182">
    <property type="entry name" value="COBALT-PRECORRIN-6B C(15)-METHYLTRANSFERASE (DECARBOXYLATING)"/>
    <property type="match status" value="1"/>
</dbReference>
<dbReference type="Pfam" id="PF00590">
    <property type="entry name" value="TP_methylase"/>
    <property type="match status" value="1"/>
</dbReference>
<dbReference type="InterPro" id="IPR050714">
    <property type="entry name" value="Cobalamin_biosynth_MTase"/>
</dbReference>
<sequence length="214" mass="23403">MLTVVGVGPGSESYLTPLARQVIDEAEVIVAGERLLEAFAGEGKSTFVIKNNLEDVVNFIKKNLKEKKVAVLASGDPGMYGILNFLLRHFSPEQMEVIPGISSVQLACARLRISWHDAVITSVHGREIKGLVDLVRNHDKVITLTDYRLTPAVVAQELIVAGVVGKKVWVCQNLSYSNEFVREFSLESLAKSPGYPGSVMVIVNYEHKVGGPDE</sequence>
<dbReference type="InterPro" id="IPR000878">
    <property type="entry name" value="4pyrrol_Mease"/>
</dbReference>
<dbReference type="GO" id="GO:0009236">
    <property type="term" value="P:cobalamin biosynthetic process"/>
    <property type="evidence" value="ECO:0007669"/>
    <property type="project" value="UniProtKB-UniPathway"/>
</dbReference>
<dbReference type="GO" id="GO:0032259">
    <property type="term" value="P:methylation"/>
    <property type="evidence" value="ECO:0007669"/>
    <property type="project" value="UniProtKB-KW"/>
</dbReference>
<evidence type="ECO:0000256" key="4">
    <source>
        <dbReference type="ARBA" id="ARBA00022679"/>
    </source>
</evidence>
<comment type="caution">
    <text evidence="7">The sequence shown here is derived from an EMBL/GenBank/DDBJ whole genome shotgun (WGS) entry which is preliminary data.</text>
</comment>
<protein>
    <submittedName>
        <fullName evidence="7">Precorrin-6y C5,15-methyltransferase subunit CbiE</fullName>
    </submittedName>
</protein>
<dbReference type="UniPathway" id="UPA00148"/>
<name>A0A0L6W640_9FIRM</name>
<dbReference type="NCBIfam" id="TIGR02467">
    <property type="entry name" value="CbiE"/>
    <property type="match status" value="1"/>
</dbReference>
<evidence type="ECO:0000256" key="5">
    <source>
        <dbReference type="ARBA" id="ARBA00022691"/>
    </source>
</evidence>
<dbReference type="Gene3D" id="3.30.950.10">
    <property type="entry name" value="Methyltransferase, Cobalt-precorrin-4 Transmethylase, Domain 2"/>
    <property type="match status" value="1"/>
</dbReference>
<dbReference type="InterPro" id="IPR014776">
    <property type="entry name" value="4pyrrole_Mease_sub2"/>
</dbReference>
<dbReference type="AlphaFoldDB" id="A0A0L6W640"/>
<dbReference type="PANTHER" id="PTHR43182:SF1">
    <property type="entry name" value="COBALT-PRECORRIN-7 C(5)-METHYLTRANSFERASE"/>
    <property type="match status" value="1"/>
</dbReference>
<dbReference type="CDD" id="cd11644">
    <property type="entry name" value="Precorrin-6Y-MT"/>
    <property type="match status" value="1"/>
</dbReference>
<keyword evidence="4 7" id="KW-0808">Transferase</keyword>
<evidence type="ECO:0000313" key="7">
    <source>
        <dbReference type="EMBL" id="KNZ70916.1"/>
    </source>
</evidence>
<accession>A0A0L6W640</accession>
<keyword evidence="3 7" id="KW-0489">Methyltransferase</keyword>
<dbReference type="InterPro" id="IPR014777">
    <property type="entry name" value="4pyrrole_Mease_sub1"/>
</dbReference>
<gene>
    <name evidence="7" type="ORF">Tfer_0597</name>
</gene>
<comment type="pathway">
    <text evidence="1">Cofactor biosynthesis; adenosylcobalamin biosynthesis.</text>
</comment>
<evidence type="ECO:0000256" key="1">
    <source>
        <dbReference type="ARBA" id="ARBA00004953"/>
    </source>
</evidence>
<dbReference type="InterPro" id="IPR035996">
    <property type="entry name" value="4pyrrol_Methylase_sf"/>
</dbReference>
<dbReference type="SUPFAM" id="SSF53790">
    <property type="entry name" value="Tetrapyrrole methylase"/>
    <property type="match status" value="1"/>
</dbReference>
<proteinExistence type="predicted"/>
<dbReference type="Proteomes" id="UP000037175">
    <property type="component" value="Unassembled WGS sequence"/>
</dbReference>
<dbReference type="GO" id="GO:0008276">
    <property type="term" value="F:protein methyltransferase activity"/>
    <property type="evidence" value="ECO:0007669"/>
    <property type="project" value="InterPro"/>
</dbReference>